<dbReference type="InterPro" id="IPR029063">
    <property type="entry name" value="SAM-dependent_MTases_sf"/>
</dbReference>
<dbReference type="OrthoDB" id="199041at2759"/>
<keyword evidence="3" id="KW-1185">Reference proteome</keyword>
<evidence type="ECO:0000313" key="1">
    <source>
        <dbReference type="EMBL" id="CAE0704018.1"/>
    </source>
</evidence>
<dbReference type="PANTHER" id="PTHR12890">
    <property type="entry name" value="DREV PROTEIN"/>
    <property type="match status" value="1"/>
</dbReference>
<dbReference type="CDD" id="cd02440">
    <property type="entry name" value="AdoMet_MTases"/>
    <property type="match status" value="1"/>
</dbReference>
<proteinExistence type="predicted"/>
<reference evidence="2" key="2">
    <citation type="submission" date="2021-11" db="EMBL/GenBank/DDBJ databases">
        <authorList>
            <consortium name="Genoscope - CEA"/>
            <person name="William W."/>
        </authorList>
    </citation>
    <scope>NUCLEOTIDE SEQUENCE</scope>
</reference>
<name>A0A7S4A540_9STRA</name>
<gene>
    <name evidence="1" type="ORF">PCAL00307_LOCUS19466</name>
    <name evidence="2" type="ORF">PECAL_2P10180</name>
</gene>
<dbReference type="GO" id="GO:0106370">
    <property type="term" value="F:protein-L-histidine N-pros-methyltransferase activity"/>
    <property type="evidence" value="ECO:0007669"/>
    <property type="project" value="InterPro"/>
</dbReference>
<dbReference type="EMBL" id="CAKKNE010000002">
    <property type="protein sequence ID" value="CAH0367971.1"/>
    <property type="molecule type" value="Genomic_DNA"/>
</dbReference>
<dbReference type="PANTHER" id="PTHR12890:SF0">
    <property type="entry name" value="PROTEIN-L-HISTIDINE N-PROS-METHYLTRANSFERASE"/>
    <property type="match status" value="1"/>
</dbReference>
<organism evidence="1">
    <name type="scientific">Pelagomonas calceolata</name>
    <dbReference type="NCBI Taxonomy" id="35677"/>
    <lineage>
        <taxon>Eukaryota</taxon>
        <taxon>Sar</taxon>
        <taxon>Stramenopiles</taxon>
        <taxon>Ochrophyta</taxon>
        <taxon>Pelagophyceae</taxon>
        <taxon>Pelagomonadales</taxon>
        <taxon>Pelagomonadaceae</taxon>
        <taxon>Pelagomonas</taxon>
    </lineage>
</organism>
<dbReference type="SUPFAM" id="SSF53335">
    <property type="entry name" value="S-adenosyl-L-methionine-dependent methyltransferases"/>
    <property type="match status" value="2"/>
</dbReference>
<dbReference type="InterPro" id="IPR007884">
    <property type="entry name" value="METL9"/>
</dbReference>
<evidence type="ECO:0000313" key="3">
    <source>
        <dbReference type="Proteomes" id="UP000789595"/>
    </source>
</evidence>
<dbReference type="Gene3D" id="3.40.50.150">
    <property type="entry name" value="Vaccinia Virus protein VP39"/>
    <property type="match status" value="2"/>
</dbReference>
<evidence type="ECO:0000313" key="2">
    <source>
        <dbReference type="EMBL" id="CAH0367971.1"/>
    </source>
</evidence>
<accession>A0A7S4A540</accession>
<dbReference type="AlphaFoldDB" id="A0A7S4A540"/>
<reference evidence="1" key="1">
    <citation type="submission" date="2021-01" db="EMBL/GenBank/DDBJ databases">
        <authorList>
            <person name="Corre E."/>
            <person name="Pelletier E."/>
            <person name="Niang G."/>
            <person name="Scheremetjew M."/>
            <person name="Finn R."/>
            <person name="Kale V."/>
            <person name="Holt S."/>
            <person name="Cochrane G."/>
            <person name="Meng A."/>
            <person name="Brown T."/>
            <person name="Cohen L."/>
        </authorList>
    </citation>
    <scope>NUCLEOTIDE SEQUENCE</scope>
    <source>
        <strain evidence="1">CCMP1756</strain>
    </source>
</reference>
<sequence length="602" mass="66634">MVSGRAKRHAAIAGIAIATGVFMELLKNAPTPRRGNPIRELLYDVKLERLENESHLATTFLRSQPDAELAAFLAESAAATNSTLGRMRALAKRRLFWGLQRWLGLSRTDASGLLSMATLYVGSHQQFKALVNGTAASLLDVGSGTGTETQKLANVLESDDVACLESSKAMRVTLRGMGFRAEATPDELGDEAFAAASLLNVLDRCDEPGALLNLVADRVADGGLVLIASVLPYSPMVHEGRFLSPYGKAQSRRAKRPLQVKPARTFEAGAINFVNSVQAARPGLQLESWTRLPYVSSGDTGRTHYVLDQAVFAFRNAMKDAPPAACAKRGDDQIYKWLGTHFEEGGDMLDAGTGFGSLCWLLRRSYDSLTAVTATNEGMYGAKPLREMTRNRNVSVVIGNWRDDGFLSDQTYDVVVADYLFGATERYWAYGADELLGRLLDRVRPGGTLLIVGLEPYELVLDRNEKDDRLVLEVEAIGDAAATAAFEPNYRELPERWIRERIARTTQFNVVATERFPMRLTARSLQRQLVFARDCLVKIEDDGLRAAFEARVRALDKELSVWARKGKSHRRARNYAIVVRRAAQEGEAAPKERKRRFFGKKN</sequence>
<dbReference type="Proteomes" id="UP000789595">
    <property type="component" value="Unassembled WGS sequence"/>
</dbReference>
<protein>
    <submittedName>
        <fullName evidence="1">Uncharacterized protein</fullName>
    </submittedName>
</protein>
<dbReference type="Pfam" id="PF05219">
    <property type="entry name" value="DREV"/>
    <property type="match status" value="1"/>
</dbReference>
<dbReference type="EMBL" id="HBIW01022584">
    <property type="protein sequence ID" value="CAE0704018.1"/>
    <property type="molecule type" value="Transcribed_RNA"/>
</dbReference>